<reference evidence="1 2" key="1">
    <citation type="journal article" date="2015" name="Nat. Commun.">
        <title>Outbred genome sequencing and CRISPR/Cas9 gene editing in butterflies.</title>
        <authorList>
            <person name="Li X."/>
            <person name="Fan D."/>
            <person name="Zhang W."/>
            <person name="Liu G."/>
            <person name="Zhang L."/>
            <person name="Zhao L."/>
            <person name="Fang X."/>
            <person name="Chen L."/>
            <person name="Dong Y."/>
            <person name="Chen Y."/>
            <person name="Ding Y."/>
            <person name="Zhao R."/>
            <person name="Feng M."/>
            <person name="Zhu Y."/>
            <person name="Feng Y."/>
            <person name="Jiang X."/>
            <person name="Zhu D."/>
            <person name="Xiang H."/>
            <person name="Feng X."/>
            <person name="Li S."/>
            <person name="Wang J."/>
            <person name="Zhang G."/>
            <person name="Kronforst M.R."/>
            <person name="Wang W."/>
        </authorList>
    </citation>
    <scope>NUCLEOTIDE SEQUENCE [LARGE SCALE GENOMIC DNA]</scope>
    <source>
        <strain evidence="1">Ya'a_city_454_Px</strain>
        <tissue evidence="1">Whole body</tissue>
    </source>
</reference>
<accession>A0A194PVB5</accession>
<gene>
    <name evidence="1" type="ORF">RR46_05550</name>
</gene>
<protein>
    <submittedName>
        <fullName evidence="1">Uncharacterized protein</fullName>
    </submittedName>
</protein>
<dbReference type="AlphaFoldDB" id="A0A194PVB5"/>
<proteinExistence type="predicted"/>
<dbReference type="Proteomes" id="UP000053268">
    <property type="component" value="Unassembled WGS sequence"/>
</dbReference>
<evidence type="ECO:0000313" key="1">
    <source>
        <dbReference type="EMBL" id="KPI96933.1"/>
    </source>
</evidence>
<keyword evidence="2" id="KW-1185">Reference proteome</keyword>
<name>A0A194PVB5_PAPXU</name>
<sequence length="63" mass="7032">MSESEEKSKVLEHLAEQVSQIQNYLSCGAFPPPSWYPYGLQHQPPVVTNIVDPSLGQDMSQSQ</sequence>
<dbReference type="EMBL" id="KQ459591">
    <property type="protein sequence ID" value="KPI96933.1"/>
    <property type="molecule type" value="Genomic_DNA"/>
</dbReference>
<evidence type="ECO:0000313" key="2">
    <source>
        <dbReference type="Proteomes" id="UP000053268"/>
    </source>
</evidence>
<organism evidence="1 2">
    <name type="scientific">Papilio xuthus</name>
    <name type="common">Asian swallowtail butterfly</name>
    <dbReference type="NCBI Taxonomy" id="66420"/>
    <lineage>
        <taxon>Eukaryota</taxon>
        <taxon>Metazoa</taxon>
        <taxon>Ecdysozoa</taxon>
        <taxon>Arthropoda</taxon>
        <taxon>Hexapoda</taxon>
        <taxon>Insecta</taxon>
        <taxon>Pterygota</taxon>
        <taxon>Neoptera</taxon>
        <taxon>Endopterygota</taxon>
        <taxon>Lepidoptera</taxon>
        <taxon>Glossata</taxon>
        <taxon>Ditrysia</taxon>
        <taxon>Papilionoidea</taxon>
        <taxon>Papilionidae</taxon>
        <taxon>Papilioninae</taxon>
        <taxon>Papilio</taxon>
    </lineage>
</organism>